<evidence type="ECO:0000313" key="4">
    <source>
        <dbReference type="Proteomes" id="UP000001449"/>
    </source>
</evidence>
<dbReference type="Proteomes" id="UP000001449">
    <property type="component" value="Chromosome 11"/>
</dbReference>
<proteinExistence type="predicted"/>
<feature type="chain" id="PRO_5002876572" evidence="2">
    <location>
        <begin position="18"/>
        <end position="273"/>
    </location>
</feature>
<feature type="signal peptide" evidence="2">
    <location>
        <begin position="1"/>
        <end position="17"/>
    </location>
</feature>
<dbReference type="GeneID" id="7443310"/>
<dbReference type="InParanoid" id="B8LBZ5"/>
<keyword evidence="2" id="KW-0732">Signal</keyword>
<dbReference type="EMBL" id="DS999415">
    <property type="protein sequence ID" value="EED87271.1"/>
    <property type="molecule type" value="Genomic_DNA"/>
</dbReference>
<sequence>MASSLFLLSLVLPYSTAFTKHSVLQSPPSHGSSFFPTHVTRTFQRQRCFLTNTNPTIASSSTTTPRQSSSSLQSTTNSASIINYNDESSSTTTTAINNPLQSAGLSFISASSKSLGMLFYNIGGMDHKEIQALLLKAGSHLVDAGNWWNSDWDEVRDSMYSAANAFYDISNVFGSANIDESLPLAMLFEKIGHELEDISTISGCCAVGPPSSCSNLLAVEEHLTEISKIMKKNSVAATDEHMMCTLFKEVAQLFGEMAGRYIDETGQQSEVSL</sequence>
<dbReference type="OMA" id="TISGCCA"/>
<feature type="region of interest" description="Disordered" evidence="1">
    <location>
        <begin position="54"/>
        <end position="74"/>
    </location>
</feature>
<dbReference type="AlphaFoldDB" id="B8LBZ5"/>
<organism evidence="3 4">
    <name type="scientific">Thalassiosira pseudonana</name>
    <name type="common">Marine diatom</name>
    <name type="synonym">Cyclotella nana</name>
    <dbReference type="NCBI Taxonomy" id="35128"/>
    <lineage>
        <taxon>Eukaryota</taxon>
        <taxon>Sar</taxon>
        <taxon>Stramenopiles</taxon>
        <taxon>Ochrophyta</taxon>
        <taxon>Bacillariophyta</taxon>
        <taxon>Coscinodiscophyceae</taxon>
        <taxon>Thalassiosirophycidae</taxon>
        <taxon>Thalassiosirales</taxon>
        <taxon>Thalassiosiraceae</taxon>
        <taxon>Thalassiosira</taxon>
    </lineage>
</organism>
<feature type="compositionally biased region" description="Low complexity" evidence="1">
    <location>
        <begin position="59"/>
        <end position="74"/>
    </location>
</feature>
<evidence type="ECO:0000256" key="2">
    <source>
        <dbReference type="SAM" id="SignalP"/>
    </source>
</evidence>
<evidence type="ECO:0000256" key="1">
    <source>
        <dbReference type="SAM" id="MobiDB-lite"/>
    </source>
</evidence>
<name>B8LBZ5_THAPS</name>
<protein>
    <submittedName>
        <fullName evidence="3">Uncharacterized protein</fullName>
    </submittedName>
</protein>
<keyword evidence="4" id="KW-1185">Reference proteome</keyword>
<gene>
    <name evidence="3" type="ORF">THAPSDRAFT_24343</name>
</gene>
<dbReference type="eggNOG" id="ENOG502T7J1">
    <property type="taxonomic scope" value="Eukaryota"/>
</dbReference>
<evidence type="ECO:0000313" key="3">
    <source>
        <dbReference type="EMBL" id="EED87271.1"/>
    </source>
</evidence>
<dbReference type="KEGG" id="tps:THAPSDRAFT_24343"/>
<dbReference type="HOGENOM" id="CLU_1021126_0_0_1"/>
<dbReference type="RefSeq" id="XP_002296575.1">
    <property type="nucleotide sequence ID" value="XM_002296539.1"/>
</dbReference>
<dbReference type="PaxDb" id="35128-Thaps24343"/>
<accession>B8LBZ5</accession>
<reference evidence="3 4" key="2">
    <citation type="journal article" date="2008" name="Nature">
        <title>The Phaeodactylum genome reveals the evolutionary history of diatom genomes.</title>
        <authorList>
            <person name="Bowler C."/>
            <person name="Allen A.E."/>
            <person name="Badger J.H."/>
            <person name="Grimwood J."/>
            <person name="Jabbari K."/>
            <person name="Kuo A."/>
            <person name="Maheswari U."/>
            <person name="Martens C."/>
            <person name="Maumus F."/>
            <person name="Otillar R.P."/>
            <person name="Rayko E."/>
            <person name="Salamov A."/>
            <person name="Vandepoele K."/>
            <person name="Beszteri B."/>
            <person name="Gruber A."/>
            <person name="Heijde M."/>
            <person name="Katinka M."/>
            <person name="Mock T."/>
            <person name="Valentin K."/>
            <person name="Verret F."/>
            <person name="Berges J.A."/>
            <person name="Brownlee C."/>
            <person name="Cadoret J.P."/>
            <person name="Chiovitti A."/>
            <person name="Choi C.J."/>
            <person name="Coesel S."/>
            <person name="De Martino A."/>
            <person name="Detter J.C."/>
            <person name="Durkin C."/>
            <person name="Falciatore A."/>
            <person name="Fournet J."/>
            <person name="Haruta M."/>
            <person name="Huysman M.J."/>
            <person name="Jenkins B.D."/>
            <person name="Jiroutova K."/>
            <person name="Jorgensen R.E."/>
            <person name="Joubert Y."/>
            <person name="Kaplan A."/>
            <person name="Kroger N."/>
            <person name="Kroth P.G."/>
            <person name="La Roche J."/>
            <person name="Lindquist E."/>
            <person name="Lommer M."/>
            <person name="Martin-Jezequel V."/>
            <person name="Lopez P.J."/>
            <person name="Lucas S."/>
            <person name="Mangogna M."/>
            <person name="McGinnis K."/>
            <person name="Medlin L.K."/>
            <person name="Montsant A."/>
            <person name="Oudot-Le Secq M.P."/>
            <person name="Napoli C."/>
            <person name="Obornik M."/>
            <person name="Parker M.S."/>
            <person name="Petit J.L."/>
            <person name="Porcel B.M."/>
            <person name="Poulsen N."/>
            <person name="Robison M."/>
            <person name="Rychlewski L."/>
            <person name="Rynearson T.A."/>
            <person name="Schmutz J."/>
            <person name="Shapiro H."/>
            <person name="Siaut M."/>
            <person name="Stanley M."/>
            <person name="Sussman M.R."/>
            <person name="Taylor A.R."/>
            <person name="Vardi A."/>
            <person name="von Dassow P."/>
            <person name="Vyverman W."/>
            <person name="Willis A."/>
            <person name="Wyrwicz L.S."/>
            <person name="Rokhsar D.S."/>
            <person name="Weissenbach J."/>
            <person name="Armbrust E.V."/>
            <person name="Green B.R."/>
            <person name="Van de Peer Y."/>
            <person name="Grigoriev I.V."/>
        </authorList>
    </citation>
    <scope>NUCLEOTIDE SEQUENCE [LARGE SCALE GENOMIC DNA]</scope>
    <source>
        <strain evidence="3 4">CCMP1335</strain>
    </source>
</reference>
<reference evidence="3 4" key="1">
    <citation type="journal article" date="2004" name="Science">
        <title>The genome of the diatom Thalassiosira pseudonana: ecology, evolution, and metabolism.</title>
        <authorList>
            <person name="Armbrust E.V."/>
            <person name="Berges J.A."/>
            <person name="Bowler C."/>
            <person name="Green B.R."/>
            <person name="Martinez D."/>
            <person name="Putnam N.H."/>
            <person name="Zhou S."/>
            <person name="Allen A.E."/>
            <person name="Apt K.E."/>
            <person name="Bechner M."/>
            <person name="Brzezinski M.A."/>
            <person name="Chaal B.K."/>
            <person name="Chiovitti A."/>
            <person name="Davis A.K."/>
            <person name="Demarest M.S."/>
            <person name="Detter J.C."/>
            <person name="Glavina T."/>
            <person name="Goodstein D."/>
            <person name="Hadi M.Z."/>
            <person name="Hellsten U."/>
            <person name="Hildebrand M."/>
            <person name="Jenkins B.D."/>
            <person name="Jurka J."/>
            <person name="Kapitonov V.V."/>
            <person name="Kroger N."/>
            <person name="Lau W.W."/>
            <person name="Lane T.W."/>
            <person name="Larimer F.W."/>
            <person name="Lippmeier J.C."/>
            <person name="Lucas S."/>
            <person name="Medina M."/>
            <person name="Montsant A."/>
            <person name="Obornik M."/>
            <person name="Parker M.S."/>
            <person name="Palenik B."/>
            <person name="Pazour G.J."/>
            <person name="Richardson P.M."/>
            <person name="Rynearson T.A."/>
            <person name="Saito M.A."/>
            <person name="Schwartz D.C."/>
            <person name="Thamatrakoln K."/>
            <person name="Valentin K."/>
            <person name="Vardi A."/>
            <person name="Wilkerson F.P."/>
            <person name="Rokhsar D.S."/>
        </authorList>
    </citation>
    <scope>NUCLEOTIDE SEQUENCE [LARGE SCALE GENOMIC DNA]</scope>
    <source>
        <strain evidence="3 4">CCMP1335</strain>
    </source>
</reference>